<dbReference type="PANTHER" id="PTHR43433">
    <property type="entry name" value="HYDROLASE, ALPHA/BETA FOLD FAMILY PROTEIN"/>
    <property type="match status" value="1"/>
</dbReference>
<dbReference type="InterPro" id="IPR029058">
    <property type="entry name" value="AB_hydrolase_fold"/>
</dbReference>
<dbReference type="InterPro" id="IPR022742">
    <property type="entry name" value="Hydrolase_4"/>
</dbReference>
<protein>
    <submittedName>
        <fullName evidence="2">Alpha/beta hydrolase</fullName>
    </submittedName>
</protein>
<name>A0A2T4USE1_9MICO</name>
<reference evidence="2 3" key="1">
    <citation type="submission" date="2018-03" db="EMBL/GenBank/DDBJ databases">
        <title>Bacteriophage NCPPB3778 and a type I-E CRISPR drive the evolution of the US Biological Select Agent, Rathayibacter toxicus.</title>
        <authorList>
            <person name="Davis E.W.II."/>
            <person name="Tabima J.F."/>
            <person name="Weisberg A.J."/>
            <person name="Dantas Lopes L."/>
            <person name="Wiseman M.S."/>
            <person name="Wiseman M.S."/>
            <person name="Pupko T."/>
            <person name="Belcher M.S."/>
            <person name="Sechler A.J."/>
            <person name="Tancos M.A."/>
            <person name="Schroeder B.K."/>
            <person name="Murray T.D."/>
            <person name="Luster D.G."/>
            <person name="Schneider W.L."/>
            <person name="Rogers E."/>
            <person name="Andreote F.D."/>
            <person name="Grunwald N.J."/>
            <person name="Putnam M.L."/>
            <person name="Chang J.H."/>
        </authorList>
    </citation>
    <scope>NUCLEOTIDE SEQUENCE [LARGE SCALE GENOMIC DNA]</scope>
    <source>
        <strain evidence="2 3">DSM 15933</strain>
    </source>
</reference>
<dbReference type="EMBL" id="PZPL01000001">
    <property type="protein sequence ID" value="PTL72444.1"/>
    <property type="molecule type" value="Genomic_DNA"/>
</dbReference>
<dbReference type="PANTHER" id="PTHR43433:SF5">
    <property type="entry name" value="AB HYDROLASE-1 DOMAIN-CONTAINING PROTEIN"/>
    <property type="match status" value="1"/>
</dbReference>
<feature type="domain" description="Serine aminopeptidase S33" evidence="1">
    <location>
        <begin position="21"/>
        <end position="248"/>
    </location>
</feature>
<comment type="caution">
    <text evidence="2">The sequence shown here is derived from an EMBL/GenBank/DDBJ whole genome shotgun (WGS) entry which is preliminary data.</text>
</comment>
<dbReference type="GO" id="GO:0004806">
    <property type="term" value="F:triacylglycerol lipase activity"/>
    <property type="evidence" value="ECO:0007669"/>
    <property type="project" value="TreeGrafter"/>
</dbReference>
<dbReference type="RefSeq" id="WP_107574147.1">
    <property type="nucleotide sequence ID" value="NZ_PZPL01000001.1"/>
</dbReference>
<organism evidence="2 3">
    <name type="scientific">Rathayibacter caricis DSM 15933</name>
    <dbReference type="NCBI Taxonomy" id="1328867"/>
    <lineage>
        <taxon>Bacteria</taxon>
        <taxon>Bacillati</taxon>
        <taxon>Actinomycetota</taxon>
        <taxon>Actinomycetes</taxon>
        <taxon>Micrococcales</taxon>
        <taxon>Microbacteriaceae</taxon>
        <taxon>Rathayibacter</taxon>
    </lineage>
</organism>
<evidence type="ECO:0000313" key="3">
    <source>
        <dbReference type="Proteomes" id="UP000241085"/>
    </source>
</evidence>
<gene>
    <name evidence="2" type="ORF">C1I63_05995</name>
</gene>
<proteinExistence type="predicted"/>
<dbReference type="Gene3D" id="3.40.50.1820">
    <property type="entry name" value="alpha/beta hydrolase"/>
    <property type="match status" value="1"/>
</dbReference>
<dbReference type="InterPro" id="IPR050471">
    <property type="entry name" value="AB_hydrolase"/>
</dbReference>
<sequence>MPATPSGIHWDSRGPQEAPPVLLIEGFTGQLIGWRDGFCDLLVERGLRVLRMDNRDIGLSRHEAPGTVYSVADMARDAAEVLVEAGAGRATVVGQSMGGLIAQHLAMDRPDLVSGLVLFYTTPTTGIIPADALQGDLVEPTTEEEAIEVFLAGNRGVASPAWGYDEVRQRALAAAMWRRDRDFSGHARQRAAILAMPDTRPRLREVTVPVALVHGRADALIPPAGSMLLLEELPQAELHLHPGMGHEIAEALWPEFVAVIARLTRAARTPAVPRPGVCDHW</sequence>
<dbReference type="GO" id="GO:0046503">
    <property type="term" value="P:glycerolipid catabolic process"/>
    <property type="evidence" value="ECO:0007669"/>
    <property type="project" value="TreeGrafter"/>
</dbReference>
<keyword evidence="3" id="KW-1185">Reference proteome</keyword>
<dbReference type="AlphaFoldDB" id="A0A2T4USE1"/>
<dbReference type="SUPFAM" id="SSF53474">
    <property type="entry name" value="alpha/beta-Hydrolases"/>
    <property type="match status" value="1"/>
</dbReference>
<evidence type="ECO:0000313" key="2">
    <source>
        <dbReference type="EMBL" id="PTL72444.1"/>
    </source>
</evidence>
<dbReference type="InterPro" id="IPR000073">
    <property type="entry name" value="AB_hydrolase_1"/>
</dbReference>
<dbReference type="Pfam" id="PF12146">
    <property type="entry name" value="Hydrolase_4"/>
    <property type="match status" value="1"/>
</dbReference>
<dbReference type="PRINTS" id="PR00111">
    <property type="entry name" value="ABHYDROLASE"/>
</dbReference>
<keyword evidence="2" id="KW-0378">Hydrolase</keyword>
<evidence type="ECO:0000259" key="1">
    <source>
        <dbReference type="Pfam" id="PF12146"/>
    </source>
</evidence>
<accession>A0A2T4USE1</accession>
<dbReference type="Proteomes" id="UP000241085">
    <property type="component" value="Unassembled WGS sequence"/>
</dbReference>